<keyword evidence="4" id="KW-0328">Glycosyltransferase</keyword>
<keyword evidence="5" id="KW-0808">Transferase</keyword>
<sequence>MSDKGNFKSRSIKIAIVAGEKSGDELGAALISSLKNYLPEASYIGLGGAAMEKEGLFSFFDIEKVSVMGILDPIKRLPELLYLRRKLKRYLQSENPDIFIGIDSPDFNLAIAKFLRDKKSVKTVQYVSPSIWAWRSGRIKKIEKSVDKVLTLFPFEKKAYSNSSVEVSYVGHPLVHKLSALDAEKGTIRDQEDRKRIIALLPGSRRSEIKIMANLMIKAARILSAEDKKLKFFMPLLDESHKDLISEDYSGLIEFSYGNSQEILLKADMGIATSGTVTLEALLARTPILAAYKTNWLSYTLIKPFLKVPFFSLPNLLANKEIIPELLQSEVTPENLVSSFKCLSKNKEKCLKEFEKIYQELASAGKEAPSKAILDLIKC</sequence>
<dbReference type="SUPFAM" id="SSF53756">
    <property type="entry name" value="UDP-Glycosyltransferase/glycogen phosphorylase"/>
    <property type="match status" value="1"/>
</dbReference>
<comment type="catalytic activity">
    <reaction evidence="7">
        <text>a lipid X + a UDP-2-N,3-O-bis[(3R)-3-hydroxyacyl]-alpha-D-glucosamine = a lipid A disaccharide + UDP + H(+)</text>
        <dbReference type="Rhea" id="RHEA:67828"/>
        <dbReference type="ChEBI" id="CHEBI:15378"/>
        <dbReference type="ChEBI" id="CHEBI:58223"/>
        <dbReference type="ChEBI" id="CHEBI:137748"/>
        <dbReference type="ChEBI" id="CHEBI:176338"/>
        <dbReference type="ChEBI" id="CHEBI:176343"/>
        <dbReference type="EC" id="2.4.1.182"/>
    </reaction>
</comment>
<dbReference type="EC" id="2.4.1.182" evidence="1"/>
<keyword evidence="6" id="KW-0443">Lipid metabolism</keyword>
<evidence type="ECO:0000256" key="5">
    <source>
        <dbReference type="ARBA" id="ARBA00022679"/>
    </source>
</evidence>
<dbReference type="AlphaFoldDB" id="A0A382EZD1"/>
<dbReference type="PANTHER" id="PTHR30372">
    <property type="entry name" value="LIPID-A-DISACCHARIDE SYNTHASE"/>
    <property type="match status" value="1"/>
</dbReference>
<dbReference type="InterPro" id="IPR003835">
    <property type="entry name" value="Glyco_trans_19"/>
</dbReference>
<evidence type="ECO:0000256" key="6">
    <source>
        <dbReference type="ARBA" id="ARBA00023098"/>
    </source>
</evidence>
<protein>
    <recommendedName>
        <fullName evidence="1">lipid-A-disaccharide synthase</fullName>
        <ecNumber evidence="1">2.4.1.182</ecNumber>
    </recommendedName>
</protein>
<evidence type="ECO:0000256" key="4">
    <source>
        <dbReference type="ARBA" id="ARBA00022676"/>
    </source>
</evidence>
<evidence type="ECO:0000256" key="2">
    <source>
        <dbReference type="ARBA" id="ARBA00022516"/>
    </source>
</evidence>
<evidence type="ECO:0000313" key="8">
    <source>
        <dbReference type="EMBL" id="SVB56070.1"/>
    </source>
</evidence>
<gene>
    <name evidence="8" type="ORF">METZ01_LOCUS208924</name>
</gene>
<proteinExistence type="inferred from homology"/>
<accession>A0A382EZD1</accession>
<dbReference type="GO" id="GO:0008915">
    <property type="term" value="F:lipid-A-disaccharide synthase activity"/>
    <property type="evidence" value="ECO:0007669"/>
    <property type="project" value="UniProtKB-EC"/>
</dbReference>
<organism evidence="8">
    <name type="scientific">marine metagenome</name>
    <dbReference type="NCBI Taxonomy" id="408172"/>
    <lineage>
        <taxon>unclassified sequences</taxon>
        <taxon>metagenomes</taxon>
        <taxon>ecological metagenomes</taxon>
    </lineage>
</organism>
<dbReference type="GO" id="GO:0009245">
    <property type="term" value="P:lipid A biosynthetic process"/>
    <property type="evidence" value="ECO:0007669"/>
    <property type="project" value="UniProtKB-KW"/>
</dbReference>
<evidence type="ECO:0000256" key="1">
    <source>
        <dbReference type="ARBA" id="ARBA00012687"/>
    </source>
</evidence>
<dbReference type="EMBL" id="UINC01047158">
    <property type="protein sequence ID" value="SVB56070.1"/>
    <property type="molecule type" value="Genomic_DNA"/>
</dbReference>
<dbReference type="GO" id="GO:0005543">
    <property type="term" value="F:phospholipid binding"/>
    <property type="evidence" value="ECO:0007669"/>
    <property type="project" value="TreeGrafter"/>
</dbReference>
<evidence type="ECO:0000256" key="7">
    <source>
        <dbReference type="ARBA" id="ARBA00048975"/>
    </source>
</evidence>
<dbReference type="NCBIfam" id="TIGR00215">
    <property type="entry name" value="lpxB"/>
    <property type="match status" value="1"/>
</dbReference>
<name>A0A382EZD1_9ZZZZ</name>
<dbReference type="Pfam" id="PF02684">
    <property type="entry name" value="LpxB"/>
    <property type="match status" value="1"/>
</dbReference>
<reference evidence="8" key="1">
    <citation type="submission" date="2018-05" db="EMBL/GenBank/DDBJ databases">
        <authorList>
            <person name="Lanie J.A."/>
            <person name="Ng W.-L."/>
            <person name="Kazmierczak K.M."/>
            <person name="Andrzejewski T.M."/>
            <person name="Davidsen T.M."/>
            <person name="Wayne K.J."/>
            <person name="Tettelin H."/>
            <person name="Glass J.I."/>
            <person name="Rusch D."/>
            <person name="Podicherti R."/>
            <person name="Tsui H.-C.T."/>
            <person name="Winkler M.E."/>
        </authorList>
    </citation>
    <scope>NUCLEOTIDE SEQUENCE</scope>
</reference>
<dbReference type="HAMAP" id="MF_00392">
    <property type="entry name" value="LpxB"/>
    <property type="match status" value="1"/>
</dbReference>
<dbReference type="GO" id="GO:0016020">
    <property type="term" value="C:membrane"/>
    <property type="evidence" value="ECO:0007669"/>
    <property type="project" value="GOC"/>
</dbReference>
<evidence type="ECO:0000256" key="3">
    <source>
        <dbReference type="ARBA" id="ARBA00022556"/>
    </source>
</evidence>
<keyword evidence="2" id="KW-0444">Lipid biosynthesis</keyword>
<dbReference type="PANTHER" id="PTHR30372:SF4">
    <property type="entry name" value="LIPID-A-DISACCHARIDE SYNTHASE, MITOCHONDRIAL-RELATED"/>
    <property type="match status" value="1"/>
</dbReference>
<keyword evidence="3" id="KW-0441">Lipid A biosynthesis</keyword>